<keyword evidence="1" id="KW-0472">Membrane</keyword>
<evidence type="ECO:0000256" key="1">
    <source>
        <dbReference type="SAM" id="Phobius"/>
    </source>
</evidence>
<proteinExistence type="predicted"/>
<protein>
    <submittedName>
        <fullName evidence="2">Uncharacterized protein</fullName>
    </submittedName>
</protein>
<organism evidence="2 3">
    <name type="scientific">Mammaliicoccus sciuri</name>
    <name type="common">Staphylococcus sciuri</name>
    <dbReference type="NCBI Taxonomy" id="1296"/>
    <lineage>
        <taxon>Bacteria</taxon>
        <taxon>Bacillati</taxon>
        <taxon>Bacillota</taxon>
        <taxon>Bacilli</taxon>
        <taxon>Bacillales</taxon>
        <taxon>Staphylococcaceae</taxon>
        <taxon>Mammaliicoccus</taxon>
    </lineage>
</organism>
<reference evidence="2 3" key="1">
    <citation type="submission" date="2018-10" db="EMBL/GenBank/DDBJ databases">
        <title>A collection Staphylococci species genome sequencing.</title>
        <authorList>
            <person name="Cole K."/>
        </authorList>
    </citation>
    <scope>NUCLEOTIDE SEQUENCE [LARGE SCALE GENOMIC DNA]</scope>
    <source>
        <strain evidence="3">NCTC 12218</strain>
    </source>
</reference>
<feature type="transmembrane region" description="Helical" evidence="1">
    <location>
        <begin position="113"/>
        <end position="137"/>
    </location>
</feature>
<evidence type="ECO:0000313" key="2">
    <source>
        <dbReference type="EMBL" id="RTX75368.1"/>
    </source>
</evidence>
<comment type="caution">
    <text evidence="2">The sequence shown here is derived from an EMBL/GenBank/DDBJ whole genome shotgun (WGS) entry which is preliminary data.</text>
</comment>
<dbReference type="EMBL" id="RXWV01000003">
    <property type="protein sequence ID" value="RTX75368.1"/>
    <property type="molecule type" value="Genomic_DNA"/>
</dbReference>
<feature type="transmembrane region" description="Helical" evidence="1">
    <location>
        <begin position="83"/>
        <end position="101"/>
    </location>
</feature>
<dbReference type="AlphaFoldDB" id="A0AAJ4SK76"/>
<dbReference type="Proteomes" id="UP000274792">
    <property type="component" value="Unassembled WGS sequence"/>
</dbReference>
<accession>A0AAJ4SK76</accession>
<name>A0AAJ4SK76_MAMSC</name>
<keyword evidence="1" id="KW-1133">Transmembrane helix</keyword>
<gene>
    <name evidence="2" type="ORF">CD117_00450</name>
</gene>
<keyword evidence="1" id="KW-0812">Transmembrane</keyword>
<sequence>MDEKKLSLSTSKLGKFTVKVNETNRVTQNEIMIIEDQSRYEYVNGSKADLVSKVIIQDINISSVDIEITEIPTFSLGINFEKIVLEHLLTLLFGFLFKLTYEFDEISILKEIHLLTMPFMLKFIVIVFTVIILYKLLAKLLWY</sequence>
<dbReference type="RefSeq" id="WP_126476338.1">
    <property type="nucleotide sequence ID" value="NZ_RXWV01000003.1"/>
</dbReference>
<evidence type="ECO:0000313" key="3">
    <source>
        <dbReference type="Proteomes" id="UP000274792"/>
    </source>
</evidence>